<dbReference type="GeneID" id="82205569"/>
<dbReference type="InterPro" id="IPR000835">
    <property type="entry name" value="HTH_MarR-typ"/>
</dbReference>
<dbReference type="PANTHER" id="PTHR42756">
    <property type="entry name" value="TRANSCRIPTIONAL REGULATOR, MARR"/>
    <property type="match status" value="1"/>
</dbReference>
<dbReference type="Pfam" id="PF01047">
    <property type="entry name" value="MarR"/>
    <property type="match status" value="1"/>
</dbReference>
<dbReference type="Gene3D" id="1.10.10.10">
    <property type="entry name" value="Winged helix-like DNA-binding domain superfamily/Winged helix DNA-binding domain"/>
    <property type="match status" value="1"/>
</dbReference>
<proteinExistence type="predicted"/>
<protein>
    <submittedName>
        <fullName evidence="5">Transcriptional regulator, MarR</fullName>
    </submittedName>
</protein>
<evidence type="ECO:0000256" key="3">
    <source>
        <dbReference type="ARBA" id="ARBA00023163"/>
    </source>
</evidence>
<evidence type="ECO:0000256" key="1">
    <source>
        <dbReference type="ARBA" id="ARBA00023015"/>
    </source>
</evidence>
<dbReference type="SMART" id="SM00347">
    <property type="entry name" value="HTH_MARR"/>
    <property type="match status" value="1"/>
</dbReference>
<keyword evidence="3" id="KW-0804">Transcription</keyword>
<evidence type="ECO:0000256" key="2">
    <source>
        <dbReference type="ARBA" id="ARBA00023125"/>
    </source>
</evidence>
<organism evidence="5 6">
    <name type="scientific">Romboutsia ilealis</name>
    <dbReference type="NCBI Taxonomy" id="1115758"/>
    <lineage>
        <taxon>Bacteria</taxon>
        <taxon>Bacillati</taxon>
        <taxon>Bacillota</taxon>
        <taxon>Clostridia</taxon>
        <taxon>Peptostreptococcales</taxon>
        <taxon>Peptostreptococcaceae</taxon>
        <taxon>Romboutsia</taxon>
    </lineage>
</organism>
<keyword evidence="1" id="KW-0805">Transcription regulation</keyword>
<accession>A0A1V1I1L9</accession>
<keyword evidence="2" id="KW-0238">DNA-binding</keyword>
<dbReference type="PROSITE" id="PS50995">
    <property type="entry name" value="HTH_MARR_2"/>
    <property type="match status" value="1"/>
</dbReference>
<dbReference type="PRINTS" id="PR00598">
    <property type="entry name" value="HTHMARR"/>
</dbReference>
<reference evidence="5 6" key="1">
    <citation type="submission" date="2014-04" db="EMBL/GenBank/DDBJ databases">
        <authorList>
            <person name="Hornung B.V."/>
        </authorList>
    </citation>
    <scope>NUCLEOTIDE SEQUENCE [LARGE SCALE GENOMIC DNA]</scope>
    <source>
        <strain evidence="5 6">CRIB</strain>
    </source>
</reference>
<dbReference type="PANTHER" id="PTHR42756:SF2">
    <property type="entry name" value="MARR FAMILY REGULATORY PROTEIN"/>
    <property type="match status" value="1"/>
</dbReference>
<evidence type="ECO:0000313" key="6">
    <source>
        <dbReference type="Proteomes" id="UP000245622"/>
    </source>
</evidence>
<dbReference type="EMBL" id="LN555523">
    <property type="protein sequence ID" value="CED94142.1"/>
    <property type="molecule type" value="Genomic_DNA"/>
</dbReference>
<gene>
    <name evidence="5" type="ORF">CRIB_1535</name>
</gene>
<keyword evidence="6" id="KW-1185">Reference proteome</keyword>
<dbReference type="InterPro" id="IPR036388">
    <property type="entry name" value="WH-like_DNA-bd_sf"/>
</dbReference>
<dbReference type="GO" id="GO:0003700">
    <property type="term" value="F:DNA-binding transcription factor activity"/>
    <property type="evidence" value="ECO:0007669"/>
    <property type="project" value="InterPro"/>
</dbReference>
<dbReference type="GO" id="GO:0003677">
    <property type="term" value="F:DNA binding"/>
    <property type="evidence" value="ECO:0007669"/>
    <property type="project" value="UniProtKB-KW"/>
</dbReference>
<dbReference type="Proteomes" id="UP000245622">
    <property type="component" value="Chromosome 1"/>
</dbReference>
<name>A0A1V1I1L9_9FIRM</name>
<evidence type="ECO:0000259" key="4">
    <source>
        <dbReference type="PROSITE" id="PS50995"/>
    </source>
</evidence>
<dbReference type="AlphaFoldDB" id="A0A1V1I1L9"/>
<evidence type="ECO:0000313" key="5">
    <source>
        <dbReference type="EMBL" id="CED94142.1"/>
    </source>
</evidence>
<dbReference type="KEGG" id="ril:CRIB_1535"/>
<dbReference type="SUPFAM" id="SSF46785">
    <property type="entry name" value="Winged helix' DNA-binding domain"/>
    <property type="match status" value="1"/>
</dbReference>
<dbReference type="InterPro" id="IPR036390">
    <property type="entry name" value="WH_DNA-bd_sf"/>
</dbReference>
<sequence length="143" mass="16810">MINNERELIGRYISQIHRKGSSFITKEISKFGIGSGQIMFLMQLYKKDGISQEELSENLKIDKGTTCRAIKKLEEEEFLIRVKDENDKRAYKLYLTEKSKDMEKNIKSVLYEWEKNISKELLQEEVDVLLTVLKKICISQNIK</sequence>
<dbReference type="RefSeq" id="WP_180701685.1">
    <property type="nucleotide sequence ID" value="NZ_CAJUCR010000036.1"/>
</dbReference>
<feature type="domain" description="HTH marR-type" evidence="4">
    <location>
        <begin position="6"/>
        <end position="138"/>
    </location>
</feature>